<evidence type="ECO:0000256" key="1">
    <source>
        <dbReference type="SAM" id="MobiDB-lite"/>
    </source>
</evidence>
<feature type="region of interest" description="Disordered" evidence="1">
    <location>
        <begin position="1"/>
        <end position="34"/>
    </location>
</feature>
<evidence type="ECO:0000313" key="3">
    <source>
        <dbReference type="Proteomes" id="UP000239867"/>
    </source>
</evidence>
<gene>
    <name evidence="2" type="ORF">CAY53_10975</name>
</gene>
<dbReference type="AlphaFoldDB" id="A0A2L1GQG9"/>
<name>A0A2L1GQG9_9BACT</name>
<dbReference type="KEGG" id="deo:CAY53_10975"/>
<reference evidence="2 3" key="1">
    <citation type="journal article" date="2018" name="MBio">
        <title>Insights into the evolution of host association through the isolation and characterization of a novel human periodontal pathobiont, Desulfobulbus oralis.</title>
        <authorList>
            <person name="Cross K.L."/>
            <person name="Chirania P."/>
            <person name="Xiong W."/>
            <person name="Beall C.J."/>
            <person name="Elkins J.G."/>
            <person name="Giannone R.J."/>
            <person name="Griffen A.L."/>
            <person name="Guss A.M."/>
            <person name="Hettich R.L."/>
            <person name="Joshi S.S."/>
            <person name="Mokrzan E.M."/>
            <person name="Martin R.K."/>
            <person name="Zhulin I.B."/>
            <person name="Leys E.J."/>
            <person name="Podar M."/>
        </authorList>
    </citation>
    <scope>NUCLEOTIDE SEQUENCE [LARGE SCALE GENOMIC DNA]</scope>
    <source>
        <strain evidence="2 3">ORNL</strain>
    </source>
</reference>
<organism evidence="2 3">
    <name type="scientific">Desulfobulbus oralis</name>
    <dbReference type="NCBI Taxonomy" id="1986146"/>
    <lineage>
        <taxon>Bacteria</taxon>
        <taxon>Pseudomonadati</taxon>
        <taxon>Thermodesulfobacteriota</taxon>
        <taxon>Desulfobulbia</taxon>
        <taxon>Desulfobulbales</taxon>
        <taxon>Desulfobulbaceae</taxon>
        <taxon>Desulfobulbus</taxon>
    </lineage>
</organism>
<proteinExistence type="predicted"/>
<accession>A0A2L1GQG9</accession>
<dbReference type="EMBL" id="CP021255">
    <property type="protein sequence ID" value="AVD71929.1"/>
    <property type="molecule type" value="Genomic_DNA"/>
</dbReference>
<protein>
    <submittedName>
        <fullName evidence="2">Uncharacterized protein</fullName>
    </submittedName>
</protein>
<sequence>MGRRGRYRPKEKEKCSASRRHRRAMGRNMPEQYGGRCKGACTYSKDGNKRHGKDAGSRN</sequence>
<dbReference type="Proteomes" id="UP000239867">
    <property type="component" value="Chromosome"/>
</dbReference>
<keyword evidence="3" id="KW-1185">Reference proteome</keyword>
<evidence type="ECO:0000313" key="2">
    <source>
        <dbReference type="EMBL" id="AVD71929.1"/>
    </source>
</evidence>